<dbReference type="RefSeq" id="WP_184748795.1">
    <property type="nucleotide sequence ID" value="NZ_JACHGJ010000013.1"/>
</dbReference>
<feature type="transmembrane region" description="Helical" evidence="1">
    <location>
        <begin position="357"/>
        <end position="376"/>
    </location>
</feature>
<feature type="domain" description="Lnb-like transmembrane" evidence="4">
    <location>
        <begin position="266"/>
        <end position="382"/>
    </location>
</feature>
<dbReference type="InterPro" id="IPR057436">
    <property type="entry name" value="5TMH_Lnb"/>
</dbReference>
<feature type="transmembrane region" description="Helical" evidence="1">
    <location>
        <begin position="327"/>
        <end position="345"/>
    </location>
</feature>
<evidence type="ECO:0000259" key="4">
    <source>
        <dbReference type="Pfam" id="PF25221"/>
    </source>
</evidence>
<evidence type="ECO:0008006" key="7">
    <source>
        <dbReference type="Google" id="ProtNLM"/>
    </source>
</evidence>
<feature type="transmembrane region" description="Helical" evidence="1">
    <location>
        <begin position="293"/>
        <end position="315"/>
    </location>
</feature>
<keyword evidence="1" id="KW-1133">Transmembrane helix</keyword>
<proteinExistence type="predicted"/>
<dbReference type="AlphaFoldDB" id="A0A841RIJ7"/>
<gene>
    <name evidence="5" type="ORF">HNR50_004259</name>
</gene>
<keyword evidence="6" id="KW-1185">Reference proteome</keyword>
<protein>
    <recommendedName>
        <fullName evidence="7">DUF4105 domain-containing protein</fullName>
    </recommendedName>
</protein>
<dbReference type="Proteomes" id="UP000587760">
    <property type="component" value="Unassembled WGS sequence"/>
</dbReference>
<keyword evidence="1" id="KW-0472">Membrane</keyword>
<evidence type="ECO:0000313" key="6">
    <source>
        <dbReference type="Proteomes" id="UP000587760"/>
    </source>
</evidence>
<evidence type="ECO:0000256" key="1">
    <source>
        <dbReference type="SAM" id="Phobius"/>
    </source>
</evidence>
<feature type="transmembrane region" description="Helical" evidence="1">
    <location>
        <begin position="262"/>
        <end position="281"/>
    </location>
</feature>
<sequence length="419" mass="48092">MRLYRHATAFLFLLLSLVPLYGAPESTGEDLEIRLFVIGPGDPVYSYWGHTGLAIKDNSRDSDIFFDFGNFYFEDDDFFKNFAIGRLLYMAYAAYTESYIRSVVRENRDLTEYVLNLPPQKKKEMYNALIEKSRPENRTYLYHHYFDNCSTRIRDYIDNATDGALKEQSEKEPGSTYRDSFLRFTSRNKLIGSSLSLLQGTPIDRKINVWEEMFLPEVMGQYVSTFSYRNSSGETVPLVSEINVLNKAEGRRIIPSEYKKPILPALLLGLFLFSAILFLNIKVSGKRRRLYGVLNIALALLIGLIGSVLLFLAGFTDHSYSYDNLNLFMINPVALFAIPAAILYIRKGEPWRKRLDMLWLIQSVSAMIMIAIKILTPVRQDNLIEILVFLPVLIALSPIVPVLLRRLNLLRELPDTSVQ</sequence>
<name>A0A841RIJ7_9SPIO</name>
<comment type="caution">
    <text evidence="5">The sequence shown here is derived from an EMBL/GenBank/DDBJ whole genome shotgun (WGS) entry which is preliminary data.</text>
</comment>
<dbReference type="EMBL" id="JACHGJ010000013">
    <property type="protein sequence ID" value="MBB6482559.1"/>
    <property type="molecule type" value="Genomic_DNA"/>
</dbReference>
<keyword evidence="1" id="KW-0812">Transmembrane</keyword>
<evidence type="ECO:0000256" key="2">
    <source>
        <dbReference type="SAM" id="SignalP"/>
    </source>
</evidence>
<organism evidence="5 6">
    <name type="scientific">Spirochaeta isovalerica</name>
    <dbReference type="NCBI Taxonomy" id="150"/>
    <lineage>
        <taxon>Bacteria</taxon>
        <taxon>Pseudomonadati</taxon>
        <taxon>Spirochaetota</taxon>
        <taxon>Spirochaetia</taxon>
        <taxon>Spirochaetales</taxon>
        <taxon>Spirochaetaceae</taxon>
        <taxon>Spirochaeta</taxon>
    </lineage>
</organism>
<reference evidence="5 6" key="1">
    <citation type="submission" date="2020-08" db="EMBL/GenBank/DDBJ databases">
        <title>Genomic Encyclopedia of Type Strains, Phase IV (KMG-IV): sequencing the most valuable type-strain genomes for metagenomic binning, comparative biology and taxonomic classification.</title>
        <authorList>
            <person name="Goeker M."/>
        </authorList>
    </citation>
    <scope>NUCLEOTIDE SEQUENCE [LARGE SCALE GENOMIC DNA]</scope>
    <source>
        <strain evidence="5 6">DSM 2461</strain>
    </source>
</reference>
<dbReference type="Pfam" id="PF25221">
    <property type="entry name" value="5TMH_Lnb"/>
    <property type="match status" value="1"/>
</dbReference>
<evidence type="ECO:0000313" key="5">
    <source>
        <dbReference type="EMBL" id="MBB6482559.1"/>
    </source>
</evidence>
<feature type="signal peptide" evidence="2">
    <location>
        <begin position="1"/>
        <end position="22"/>
    </location>
</feature>
<dbReference type="InterPro" id="IPR025178">
    <property type="entry name" value="Lnb_N"/>
</dbReference>
<accession>A0A841RIJ7</accession>
<dbReference type="Pfam" id="PF13387">
    <property type="entry name" value="Lnb_N"/>
    <property type="match status" value="1"/>
</dbReference>
<feature type="domain" description="Lnb N-terminal periplasmic" evidence="3">
    <location>
        <begin position="29"/>
        <end position="178"/>
    </location>
</feature>
<evidence type="ECO:0000259" key="3">
    <source>
        <dbReference type="Pfam" id="PF13387"/>
    </source>
</evidence>
<feature type="transmembrane region" description="Helical" evidence="1">
    <location>
        <begin position="382"/>
        <end position="404"/>
    </location>
</feature>
<keyword evidence="2" id="KW-0732">Signal</keyword>
<feature type="chain" id="PRO_5032428238" description="DUF4105 domain-containing protein" evidence="2">
    <location>
        <begin position="23"/>
        <end position="419"/>
    </location>
</feature>